<keyword evidence="7 15" id="KW-0418">Kinase</keyword>
<dbReference type="RefSeq" id="WP_160942497.1">
    <property type="nucleotide sequence ID" value="NZ_CP063310.1"/>
</dbReference>
<dbReference type="Proteomes" id="UP000478463">
    <property type="component" value="Chromosome"/>
</dbReference>
<dbReference type="InterPro" id="IPR005467">
    <property type="entry name" value="His_kinase_dom"/>
</dbReference>
<evidence type="ECO:0000313" key="15">
    <source>
        <dbReference type="EMBL" id="QOS66719.1"/>
    </source>
</evidence>
<evidence type="ECO:0000256" key="2">
    <source>
        <dbReference type="ARBA" id="ARBA00004236"/>
    </source>
</evidence>
<dbReference type="InterPro" id="IPR003661">
    <property type="entry name" value="HisK_dim/P_dom"/>
</dbReference>
<comment type="subcellular location">
    <subcellularLocation>
        <location evidence="2">Cell membrane</location>
    </subcellularLocation>
</comment>
<dbReference type="AlphaFoldDB" id="A0A6L7ISJ4"/>
<organism evidence="15 16">
    <name type="scientific">Eggerthella guodeyinii</name>
    <dbReference type="NCBI Taxonomy" id="2690837"/>
    <lineage>
        <taxon>Bacteria</taxon>
        <taxon>Bacillati</taxon>
        <taxon>Actinomycetota</taxon>
        <taxon>Coriobacteriia</taxon>
        <taxon>Eggerthellales</taxon>
        <taxon>Eggerthellaceae</taxon>
        <taxon>Eggerthella</taxon>
    </lineage>
</organism>
<evidence type="ECO:0000259" key="14">
    <source>
        <dbReference type="PROSITE" id="PS50109"/>
    </source>
</evidence>
<proteinExistence type="predicted"/>
<dbReference type="GO" id="GO:0000155">
    <property type="term" value="F:phosphorelay sensor kinase activity"/>
    <property type="evidence" value="ECO:0007669"/>
    <property type="project" value="InterPro"/>
</dbReference>
<gene>
    <name evidence="15" type="ORF">GS424_009080</name>
</gene>
<keyword evidence="8 12" id="KW-1133">Transmembrane helix</keyword>
<dbReference type="InterPro" id="IPR004358">
    <property type="entry name" value="Sig_transdc_His_kin-like_C"/>
</dbReference>
<feature type="coiled-coil region" evidence="11">
    <location>
        <begin position="88"/>
        <end position="122"/>
    </location>
</feature>
<protein>
    <recommendedName>
        <fullName evidence="3">histidine kinase</fullName>
        <ecNumber evidence="3">2.7.13.3</ecNumber>
    </recommendedName>
</protein>
<reference evidence="15 16" key="1">
    <citation type="submission" date="2020-10" db="EMBL/GenBank/DDBJ databases">
        <title>Eggerthella sp. nov., isolated from human feces.</title>
        <authorList>
            <person name="Yajun G."/>
        </authorList>
    </citation>
    <scope>NUCLEOTIDE SEQUENCE [LARGE SCALE GENOMIC DNA]</scope>
    <source>
        <strain evidence="15 16">HF-1101</strain>
    </source>
</reference>
<evidence type="ECO:0000256" key="11">
    <source>
        <dbReference type="SAM" id="Coils"/>
    </source>
</evidence>
<evidence type="ECO:0000256" key="3">
    <source>
        <dbReference type="ARBA" id="ARBA00012438"/>
    </source>
</evidence>
<dbReference type="EMBL" id="CP063310">
    <property type="protein sequence ID" value="QOS66719.1"/>
    <property type="molecule type" value="Genomic_DNA"/>
</dbReference>
<dbReference type="SUPFAM" id="SSF55874">
    <property type="entry name" value="ATPase domain of HSP90 chaperone/DNA topoisomerase II/histidine kinase"/>
    <property type="match status" value="1"/>
</dbReference>
<dbReference type="SMART" id="SM00387">
    <property type="entry name" value="HATPase_c"/>
    <property type="match status" value="1"/>
</dbReference>
<keyword evidence="11" id="KW-0175">Coiled coil</keyword>
<evidence type="ECO:0000256" key="8">
    <source>
        <dbReference type="ARBA" id="ARBA00022989"/>
    </source>
</evidence>
<evidence type="ECO:0000256" key="10">
    <source>
        <dbReference type="ARBA" id="ARBA00023136"/>
    </source>
</evidence>
<keyword evidence="6 12" id="KW-0812">Transmembrane</keyword>
<feature type="transmembrane region" description="Helical" evidence="12">
    <location>
        <begin position="36"/>
        <end position="55"/>
    </location>
</feature>
<dbReference type="EC" id="2.7.13.3" evidence="3"/>
<keyword evidence="4" id="KW-0597">Phosphoprotein</keyword>
<dbReference type="InterPro" id="IPR036097">
    <property type="entry name" value="HisK_dim/P_sf"/>
</dbReference>
<dbReference type="Pfam" id="PF02518">
    <property type="entry name" value="HATPase_c"/>
    <property type="match status" value="1"/>
</dbReference>
<dbReference type="Gene3D" id="3.30.565.10">
    <property type="entry name" value="Histidine kinase-like ATPase, C-terminal domain"/>
    <property type="match status" value="1"/>
</dbReference>
<evidence type="ECO:0000256" key="12">
    <source>
        <dbReference type="SAM" id="Phobius"/>
    </source>
</evidence>
<dbReference type="SMART" id="SM00388">
    <property type="entry name" value="HisKA"/>
    <property type="match status" value="1"/>
</dbReference>
<evidence type="ECO:0000256" key="5">
    <source>
        <dbReference type="ARBA" id="ARBA00022679"/>
    </source>
</evidence>
<dbReference type="CDD" id="cd00075">
    <property type="entry name" value="HATPase"/>
    <property type="match status" value="1"/>
</dbReference>
<dbReference type="Gene3D" id="1.10.287.130">
    <property type="match status" value="1"/>
</dbReference>
<evidence type="ECO:0000256" key="13">
    <source>
        <dbReference type="SAM" id="SignalP"/>
    </source>
</evidence>
<keyword evidence="10 12" id="KW-0472">Membrane</keyword>
<dbReference type="Pfam" id="PF00512">
    <property type="entry name" value="HisKA"/>
    <property type="match status" value="1"/>
</dbReference>
<evidence type="ECO:0000313" key="16">
    <source>
        <dbReference type="Proteomes" id="UP000478463"/>
    </source>
</evidence>
<dbReference type="InterPro" id="IPR036890">
    <property type="entry name" value="HATPase_C_sf"/>
</dbReference>
<dbReference type="PANTHER" id="PTHR45436">
    <property type="entry name" value="SENSOR HISTIDINE KINASE YKOH"/>
    <property type="match status" value="1"/>
</dbReference>
<dbReference type="InterPro" id="IPR003594">
    <property type="entry name" value="HATPase_dom"/>
</dbReference>
<dbReference type="SUPFAM" id="SSF47384">
    <property type="entry name" value="Homodimeric domain of signal transducing histidine kinase"/>
    <property type="match status" value="1"/>
</dbReference>
<evidence type="ECO:0000256" key="6">
    <source>
        <dbReference type="ARBA" id="ARBA00022692"/>
    </source>
</evidence>
<sequence length="334" mass="35203">MGLLRNRSFSCQLALLAGALAAVAAAAAAIEGPRAGLWALASGIVACALFATFSARRYRQIARLAAEVDEVLHDGRRIDFSDYREGDLAVLKNELAKMVAALRTATERLDAEKNALADALADVSHQIRTPLTAMGLLIGAVERAADEAERTRALHELEALVHRVGWLVTALLKLAKADAGAIRVQAHPVDAAKLVRDALAPLAGAFDLRDVACEVDVADGASFTGDAAWSAEALGNVLKNCMEHTPAGGTVRVRAVEDAVACRLRVTDTGPGIADEDLPRLFERFYRGEGSEGFGIGLALAQALTVAQGGTLRAGNDREAGGARFDFTFPKVIV</sequence>
<feature type="domain" description="Histidine kinase" evidence="14">
    <location>
        <begin position="122"/>
        <end position="333"/>
    </location>
</feature>
<dbReference type="PANTHER" id="PTHR45436:SF5">
    <property type="entry name" value="SENSOR HISTIDINE KINASE TRCS"/>
    <property type="match status" value="1"/>
</dbReference>
<name>A0A6L7ISJ4_9ACTN</name>
<accession>A0A6L7ISJ4</accession>
<dbReference type="CDD" id="cd00082">
    <property type="entry name" value="HisKA"/>
    <property type="match status" value="1"/>
</dbReference>
<dbReference type="PRINTS" id="PR00344">
    <property type="entry name" value="BCTRLSENSOR"/>
</dbReference>
<feature type="signal peptide" evidence="13">
    <location>
        <begin position="1"/>
        <end position="24"/>
    </location>
</feature>
<dbReference type="KEGG" id="egd:GS424_009080"/>
<keyword evidence="5" id="KW-0808">Transferase</keyword>
<evidence type="ECO:0000256" key="9">
    <source>
        <dbReference type="ARBA" id="ARBA00023012"/>
    </source>
</evidence>
<evidence type="ECO:0000256" key="4">
    <source>
        <dbReference type="ARBA" id="ARBA00022553"/>
    </source>
</evidence>
<dbReference type="InterPro" id="IPR050428">
    <property type="entry name" value="TCS_sensor_his_kinase"/>
</dbReference>
<dbReference type="PROSITE" id="PS50109">
    <property type="entry name" value="HIS_KIN"/>
    <property type="match status" value="1"/>
</dbReference>
<evidence type="ECO:0000256" key="1">
    <source>
        <dbReference type="ARBA" id="ARBA00000085"/>
    </source>
</evidence>
<dbReference type="GO" id="GO:0005886">
    <property type="term" value="C:plasma membrane"/>
    <property type="evidence" value="ECO:0007669"/>
    <property type="project" value="UniProtKB-SubCell"/>
</dbReference>
<evidence type="ECO:0000256" key="7">
    <source>
        <dbReference type="ARBA" id="ARBA00022777"/>
    </source>
</evidence>
<feature type="chain" id="PRO_5039694101" description="histidine kinase" evidence="13">
    <location>
        <begin position="25"/>
        <end position="334"/>
    </location>
</feature>
<keyword evidence="13" id="KW-0732">Signal</keyword>
<comment type="catalytic activity">
    <reaction evidence="1">
        <text>ATP + protein L-histidine = ADP + protein N-phospho-L-histidine.</text>
        <dbReference type="EC" id="2.7.13.3"/>
    </reaction>
</comment>
<keyword evidence="9" id="KW-0902">Two-component regulatory system</keyword>